<dbReference type="FunCoup" id="A0A2K3E539">
    <property type="interactions" value="1709"/>
</dbReference>
<dbReference type="AlphaFoldDB" id="A0A2K3E539"/>
<dbReference type="GeneID" id="5725870"/>
<evidence type="ECO:0000256" key="7">
    <source>
        <dbReference type="SAM" id="MobiDB-lite"/>
    </source>
</evidence>
<dbReference type="EC" id="2.4.1.198" evidence="2"/>
<feature type="domain" description="Glycosyl transferase family 1" evidence="9">
    <location>
        <begin position="209"/>
        <end position="350"/>
    </location>
</feature>
<dbReference type="Proteomes" id="UP000006906">
    <property type="component" value="Chromosome 1"/>
</dbReference>
<keyword evidence="8" id="KW-1133">Transmembrane helix</keyword>
<evidence type="ECO:0000313" key="11">
    <source>
        <dbReference type="EMBL" id="PNW87912.1"/>
    </source>
</evidence>
<dbReference type="SUPFAM" id="SSF53756">
    <property type="entry name" value="UDP-Glycosyltransferase/glycogen phosphorylase"/>
    <property type="match status" value="1"/>
</dbReference>
<feature type="transmembrane region" description="Helical" evidence="8">
    <location>
        <begin position="405"/>
        <end position="424"/>
    </location>
</feature>
<evidence type="ECO:0000259" key="10">
    <source>
        <dbReference type="Pfam" id="PF08288"/>
    </source>
</evidence>
<dbReference type="InParanoid" id="A0A2K3E539"/>
<evidence type="ECO:0000256" key="8">
    <source>
        <dbReference type="SAM" id="Phobius"/>
    </source>
</evidence>
<keyword evidence="3" id="KW-0337">GPI-anchor biosynthesis</keyword>
<dbReference type="STRING" id="3055.A0A2K3E539"/>
<dbReference type="PANTHER" id="PTHR45871">
    <property type="entry name" value="N-ACETYLGLUCOSAMINYL-PHOSPHATIDYLINOSITOL BIOSYNTHETIC PROTEIN"/>
    <property type="match status" value="1"/>
</dbReference>
<organism evidence="11 12">
    <name type="scientific">Chlamydomonas reinhardtii</name>
    <name type="common">Chlamydomonas smithii</name>
    <dbReference type="NCBI Taxonomy" id="3055"/>
    <lineage>
        <taxon>Eukaryota</taxon>
        <taxon>Viridiplantae</taxon>
        <taxon>Chlorophyta</taxon>
        <taxon>core chlorophytes</taxon>
        <taxon>Chlorophyceae</taxon>
        <taxon>CS clade</taxon>
        <taxon>Chlamydomonadales</taxon>
        <taxon>Chlamydomonadaceae</taxon>
        <taxon>Chlamydomonas</taxon>
    </lineage>
</organism>
<feature type="region of interest" description="Disordered" evidence="7">
    <location>
        <begin position="444"/>
        <end position="498"/>
    </location>
</feature>
<dbReference type="Gene3D" id="3.40.50.2000">
    <property type="entry name" value="Glycogen Phosphorylase B"/>
    <property type="match status" value="2"/>
</dbReference>
<keyword evidence="5" id="KW-0808">Transferase</keyword>
<feature type="domain" description="PIGA GPI anchor biosynthesis" evidence="10">
    <location>
        <begin position="47"/>
        <end position="136"/>
    </location>
</feature>
<comment type="pathway">
    <text evidence="1">Glycolipid biosynthesis; glycosylphosphatidylinositol-anchor biosynthesis.</text>
</comment>
<dbReference type="PaxDb" id="3055-EDO98255"/>
<reference evidence="11 12" key="1">
    <citation type="journal article" date="2007" name="Science">
        <title>The Chlamydomonas genome reveals the evolution of key animal and plant functions.</title>
        <authorList>
            <person name="Merchant S.S."/>
            <person name="Prochnik S.E."/>
            <person name="Vallon O."/>
            <person name="Harris E.H."/>
            <person name="Karpowicz S.J."/>
            <person name="Witman G.B."/>
            <person name="Terry A."/>
            <person name="Salamov A."/>
            <person name="Fritz-Laylin L.K."/>
            <person name="Marechal-Drouard L."/>
            <person name="Marshall W.F."/>
            <person name="Qu L.H."/>
            <person name="Nelson D.R."/>
            <person name="Sanderfoot A.A."/>
            <person name="Spalding M.H."/>
            <person name="Kapitonov V.V."/>
            <person name="Ren Q."/>
            <person name="Ferris P."/>
            <person name="Lindquist E."/>
            <person name="Shapiro H."/>
            <person name="Lucas S.M."/>
            <person name="Grimwood J."/>
            <person name="Schmutz J."/>
            <person name="Cardol P."/>
            <person name="Cerutti H."/>
            <person name="Chanfreau G."/>
            <person name="Chen C.L."/>
            <person name="Cognat V."/>
            <person name="Croft M.T."/>
            <person name="Dent R."/>
            <person name="Dutcher S."/>
            <person name="Fernandez E."/>
            <person name="Fukuzawa H."/>
            <person name="Gonzalez-Ballester D."/>
            <person name="Gonzalez-Halphen D."/>
            <person name="Hallmann A."/>
            <person name="Hanikenne M."/>
            <person name="Hippler M."/>
            <person name="Inwood W."/>
            <person name="Jabbari K."/>
            <person name="Kalanon M."/>
            <person name="Kuras R."/>
            <person name="Lefebvre P.A."/>
            <person name="Lemaire S.D."/>
            <person name="Lobanov A.V."/>
            <person name="Lohr M."/>
            <person name="Manuell A."/>
            <person name="Meier I."/>
            <person name="Mets L."/>
            <person name="Mittag M."/>
            <person name="Mittelmeier T."/>
            <person name="Moroney J.V."/>
            <person name="Moseley J."/>
            <person name="Napoli C."/>
            <person name="Nedelcu A.M."/>
            <person name="Niyogi K."/>
            <person name="Novoselov S.V."/>
            <person name="Paulsen I.T."/>
            <person name="Pazour G."/>
            <person name="Purton S."/>
            <person name="Ral J.P."/>
            <person name="Riano-Pachon D.M."/>
            <person name="Riekhof W."/>
            <person name="Rymarquis L."/>
            <person name="Schroda M."/>
            <person name="Stern D."/>
            <person name="Umen J."/>
            <person name="Willows R."/>
            <person name="Wilson N."/>
            <person name="Zimmer S.L."/>
            <person name="Allmer J."/>
            <person name="Balk J."/>
            <person name="Bisova K."/>
            <person name="Chen C.J."/>
            <person name="Elias M."/>
            <person name="Gendler K."/>
            <person name="Hauser C."/>
            <person name="Lamb M.R."/>
            <person name="Ledford H."/>
            <person name="Long J.C."/>
            <person name="Minagawa J."/>
            <person name="Page M.D."/>
            <person name="Pan J."/>
            <person name="Pootakham W."/>
            <person name="Roje S."/>
            <person name="Rose A."/>
            <person name="Stahlberg E."/>
            <person name="Terauchi A.M."/>
            <person name="Yang P."/>
            <person name="Ball S."/>
            <person name="Bowler C."/>
            <person name="Dieckmann C.L."/>
            <person name="Gladyshev V.N."/>
            <person name="Green P."/>
            <person name="Jorgensen R."/>
            <person name="Mayfield S."/>
            <person name="Mueller-Roeber B."/>
            <person name="Rajamani S."/>
            <person name="Sayre R.T."/>
            <person name="Brokstein P."/>
            <person name="Dubchak I."/>
            <person name="Goodstein D."/>
            <person name="Hornick L."/>
            <person name="Huang Y.W."/>
            <person name="Jhaveri J."/>
            <person name="Luo Y."/>
            <person name="Martinez D."/>
            <person name="Ngau W.C."/>
            <person name="Otillar B."/>
            <person name="Poliakov A."/>
            <person name="Porter A."/>
            <person name="Szajkowski L."/>
            <person name="Werner G."/>
            <person name="Zhou K."/>
            <person name="Grigoriev I.V."/>
            <person name="Rokhsar D.S."/>
            <person name="Grossman A.R."/>
        </authorList>
    </citation>
    <scope>NUCLEOTIDE SEQUENCE [LARGE SCALE GENOMIC DNA]</scope>
    <source>
        <strain evidence="12">CC-503</strain>
    </source>
</reference>
<dbReference type="OMA" id="SHFWMSG"/>
<dbReference type="ExpressionAtlas" id="A0A2K3E539">
    <property type="expression patterns" value="baseline"/>
</dbReference>
<dbReference type="OrthoDB" id="734129at2759"/>
<dbReference type="InterPro" id="IPR013234">
    <property type="entry name" value="PIGA_GPI_anchor_biosynthesis"/>
</dbReference>
<dbReference type="RefSeq" id="XP_042928130.1">
    <property type="nucleotide sequence ID" value="XM_043058216.1"/>
</dbReference>
<dbReference type="GO" id="GO:0000506">
    <property type="term" value="C:glycosylphosphatidylinositol-N-acetylglucosaminyltransferase (GPI-GnT) complex"/>
    <property type="evidence" value="ECO:0000318"/>
    <property type="project" value="GO_Central"/>
</dbReference>
<protein>
    <recommendedName>
        <fullName evidence="2">phosphatidylinositol N-acetylglucosaminyltransferase</fullName>
        <ecNumber evidence="2">2.4.1.198</ecNumber>
    </recommendedName>
    <alternativeName>
        <fullName evidence="6">GlcNAc-PI synthesis protein</fullName>
    </alternativeName>
</protein>
<evidence type="ECO:0000256" key="5">
    <source>
        <dbReference type="ARBA" id="ARBA00022679"/>
    </source>
</evidence>
<evidence type="ECO:0000256" key="3">
    <source>
        <dbReference type="ARBA" id="ARBA00022502"/>
    </source>
</evidence>
<evidence type="ECO:0000256" key="6">
    <source>
        <dbReference type="ARBA" id="ARBA00032160"/>
    </source>
</evidence>
<name>A0A2K3E539_CHLRE</name>
<dbReference type="KEGG" id="cre:CHLRE_01g006800v5"/>
<dbReference type="GO" id="GO:0006506">
    <property type="term" value="P:GPI anchor biosynthetic process"/>
    <property type="evidence" value="ECO:0000318"/>
    <property type="project" value="GO_Central"/>
</dbReference>
<dbReference type="InterPro" id="IPR001296">
    <property type="entry name" value="Glyco_trans_1"/>
</dbReference>
<keyword evidence="12" id="KW-1185">Reference proteome</keyword>
<evidence type="ECO:0000313" key="12">
    <source>
        <dbReference type="Proteomes" id="UP000006906"/>
    </source>
</evidence>
<keyword evidence="8" id="KW-0812">Transmembrane</keyword>
<dbReference type="Pfam" id="PF08288">
    <property type="entry name" value="PIGA"/>
    <property type="match status" value="1"/>
</dbReference>
<dbReference type="EMBL" id="CM008962">
    <property type="protein sequence ID" value="PNW87912.1"/>
    <property type="molecule type" value="Genomic_DNA"/>
</dbReference>
<evidence type="ECO:0000256" key="4">
    <source>
        <dbReference type="ARBA" id="ARBA00022676"/>
    </source>
</evidence>
<keyword evidence="4" id="KW-0328">Glycosyltransferase</keyword>
<dbReference type="Pfam" id="PF00534">
    <property type="entry name" value="Glycos_transf_1"/>
    <property type="match status" value="1"/>
</dbReference>
<evidence type="ECO:0000256" key="1">
    <source>
        <dbReference type="ARBA" id="ARBA00004687"/>
    </source>
</evidence>
<feature type="compositionally biased region" description="Gly residues" evidence="7">
    <location>
        <begin position="448"/>
        <end position="457"/>
    </location>
</feature>
<keyword evidence="8" id="KW-0472">Membrane</keyword>
<gene>
    <name evidence="11" type="ORF">CHLRE_01g006800v5</name>
</gene>
<evidence type="ECO:0000259" key="9">
    <source>
        <dbReference type="Pfam" id="PF00534"/>
    </source>
</evidence>
<sequence length="498" mass="53805">MATAARQHRVVMVSDFFYPNFGGVENHIYQLSQCLIHQGHKVVVVTHAYGDCLGVRYLTNGLKVYYLPRLPFYQQSSFPSLLGWARLLRAICMRERATLLHGHQAFSTLALEACIHASSLGLKVVFTDHSLFGFADAGSILLNKVLKAVLGADVHGVICVSHTSKENTVLRACLPPAAVAVIPNAVDTSQFTPDLSMGALPWPRDPEAEEVVLVVLCRLVYRKGIDLLSLVLPAVCERHPHVRVLVGGDGPKRQLLEKVIADHGLQSRVLLEGAVPHERARDFMVRGHVFVNASLTEAFCMALVEAAAAGLVVVSTAVGGVPEVLPPDMIVLTDPSAEGLLEGIERAIQRVPHQRPLEQHLRVRQMYDWNDVACRTAAVYDRVAASCRDDSVPARLGRYLAAGRWVGALFGVVALMSVLLLRLAQWWQPASAIDVAPDWPARHSQATCGGGGGGGTGAPNNMQEATPDVQRMRSGKQAAGKGAVQEGWQAPGGTAKRV</sequence>
<dbReference type="FunFam" id="3.40.50.2000:FF:000026">
    <property type="entry name" value="Phosphatidylinositol N-acetylglucosaminyltransferase subunit A"/>
    <property type="match status" value="1"/>
</dbReference>
<dbReference type="Gramene" id="PNW87912">
    <property type="protein sequence ID" value="PNW87912"/>
    <property type="gene ID" value="CHLRE_01g006800v5"/>
</dbReference>
<proteinExistence type="predicted"/>
<dbReference type="GO" id="GO:0017176">
    <property type="term" value="F:phosphatidylinositol N-acetylglucosaminyltransferase activity"/>
    <property type="evidence" value="ECO:0000318"/>
    <property type="project" value="GO_Central"/>
</dbReference>
<dbReference type="PANTHER" id="PTHR45871:SF1">
    <property type="entry name" value="PHOSPHATIDYLINOSITOL N-ACETYLGLUCOSAMINYLTRANSFERASE SUBUNIT A"/>
    <property type="match status" value="1"/>
</dbReference>
<evidence type="ECO:0000256" key="2">
    <source>
        <dbReference type="ARBA" id="ARBA00012420"/>
    </source>
</evidence>
<accession>A0A2K3E539</accession>